<dbReference type="InterPro" id="IPR001757">
    <property type="entry name" value="P_typ_ATPase"/>
</dbReference>
<dbReference type="GO" id="GO:0016887">
    <property type="term" value="F:ATP hydrolysis activity"/>
    <property type="evidence" value="ECO:0007669"/>
    <property type="project" value="InterPro"/>
</dbReference>
<dbReference type="SUPFAM" id="SSF81660">
    <property type="entry name" value="Metal cation-transporting ATPase, ATP-binding domain N"/>
    <property type="match status" value="1"/>
</dbReference>
<dbReference type="PRINTS" id="PR00119">
    <property type="entry name" value="CATATPASE"/>
</dbReference>
<proteinExistence type="predicted"/>
<dbReference type="SUPFAM" id="SSF81665">
    <property type="entry name" value="Calcium ATPase, transmembrane domain M"/>
    <property type="match status" value="1"/>
</dbReference>
<keyword evidence="6 9" id="KW-1133">Transmembrane helix</keyword>
<dbReference type="RefSeq" id="WP_203990252.1">
    <property type="nucleotide sequence ID" value="NZ_BOPG01000012.1"/>
</dbReference>
<feature type="transmembrane region" description="Helical" evidence="9">
    <location>
        <begin position="644"/>
        <end position="669"/>
    </location>
</feature>
<evidence type="ECO:0000256" key="6">
    <source>
        <dbReference type="ARBA" id="ARBA00022989"/>
    </source>
</evidence>
<evidence type="ECO:0000256" key="9">
    <source>
        <dbReference type="SAM" id="Phobius"/>
    </source>
</evidence>
<dbReference type="SUPFAM" id="SSF81653">
    <property type="entry name" value="Calcium ATPase, transduction domain A"/>
    <property type="match status" value="1"/>
</dbReference>
<dbReference type="AlphaFoldDB" id="A0A8J4DYR5"/>
<dbReference type="SFLD" id="SFLDG00002">
    <property type="entry name" value="C1.7:_P-type_atpase_like"/>
    <property type="match status" value="1"/>
</dbReference>
<keyword evidence="4" id="KW-0067">ATP-binding</keyword>
<keyword evidence="7 9" id="KW-0472">Membrane</keyword>
<comment type="subcellular location">
    <subcellularLocation>
        <location evidence="1">Cell membrane</location>
        <topology evidence="1">Multi-pass membrane protein</topology>
    </subcellularLocation>
</comment>
<dbReference type="Pfam" id="PF00122">
    <property type="entry name" value="E1-E2_ATPase"/>
    <property type="match status" value="1"/>
</dbReference>
<dbReference type="InterPro" id="IPR036412">
    <property type="entry name" value="HAD-like_sf"/>
</dbReference>
<dbReference type="SMART" id="SM00831">
    <property type="entry name" value="Cation_ATPase_N"/>
    <property type="match status" value="1"/>
</dbReference>
<evidence type="ECO:0000256" key="4">
    <source>
        <dbReference type="ARBA" id="ARBA00022840"/>
    </source>
</evidence>
<evidence type="ECO:0000259" key="10">
    <source>
        <dbReference type="SMART" id="SM00831"/>
    </source>
</evidence>
<organism evidence="11 12">
    <name type="scientific">Virgisporangium aurantiacum</name>
    <dbReference type="NCBI Taxonomy" id="175570"/>
    <lineage>
        <taxon>Bacteria</taxon>
        <taxon>Bacillati</taxon>
        <taxon>Actinomycetota</taxon>
        <taxon>Actinomycetes</taxon>
        <taxon>Micromonosporales</taxon>
        <taxon>Micromonosporaceae</taxon>
        <taxon>Virgisporangium</taxon>
    </lineage>
</organism>
<evidence type="ECO:0000256" key="8">
    <source>
        <dbReference type="ARBA" id="ARBA00049360"/>
    </source>
</evidence>
<dbReference type="InterPro" id="IPR018303">
    <property type="entry name" value="ATPase_P-typ_P_site"/>
</dbReference>
<dbReference type="Gene3D" id="1.20.1110.10">
    <property type="entry name" value="Calcium-transporting ATPase, transmembrane domain"/>
    <property type="match status" value="1"/>
</dbReference>
<dbReference type="InterPro" id="IPR059000">
    <property type="entry name" value="ATPase_P-type_domA"/>
</dbReference>
<keyword evidence="5" id="KW-1278">Translocase</keyword>
<keyword evidence="3" id="KW-0547">Nucleotide-binding</keyword>
<dbReference type="Gene3D" id="3.40.1110.10">
    <property type="entry name" value="Calcium-transporting ATPase, cytoplasmic domain N"/>
    <property type="match status" value="1"/>
</dbReference>
<dbReference type="NCBIfam" id="TIGR01494">
    <property type="entry name" value="ATPase_P-type"/>
    <property type="match status" value="2"/>
</dbReference>
<reference evidence="11" key="1">
    <citation type="submission" date="2021-01" db="EMBL/GenBank/DDBJ databases">
        <title>Whole genome shotgun sequence of Virgisporangium aurantiacum NBRC 16421.</title>
        <authorList>
            <person name="Komaki H."/>
            <person name="Tamura T."/>
        </authorList>
    </citation>
    <scope>NUCLEOTIDE SEQUENCE</scope>
    <source>
        <strain evidence="11">NBRC 16421</strain>
    </source>
</reference>
<dbReference type="PROSITE" id="PS00154">
    <property type="entry name" value="ATPASE_E1_E2"/>
    <property type="match status" value="1"/>
</dbReference>
<dbReference type="Pfam" id="PF00690">
    <property type="entry name" value="Cation_ATPase_N"/>
    <property type="match status" value="1"/>
</dbReference>
<dbReference type="GO" id="GO:0005886">
    <property type="term" value="C:plasma membrane"/>
    <property type="evidence" value="ECO:0007669"/>
    <property type="project" value="UniProtKB-SubCell"/>
</dbReference>
<dbReference type="InterPro" id="IPR008250">
    <property type="entry name" value="ATPase_P-typ_transduc_dom_A_sf"/>
</dbReference>
<protein>
    <submittedName>
        <fullName evidence="11">ATPase</fullName>
    </submittedName>
</protein>
<evidence type="ECO:0000256" key="7">
    <source>
        <dbReference type="ARBA" id="ARBA00023136"/>
    </source>
</evidence>
<dbReference type="EMBL" id="BOPG01000012">
    <property type="protein sequence ID" value="GIJ54718.1"/>
    <property type="molecule type" value="Genomic_DNA"/>
</dbReference>
<evidence type="ECO:0000256" key="1">
    <source>
        <dbReference type="ARBA" id="ARBA00004651"/>
    </source>
</evidence>
<feature type="domain" description="Cation-transporting P-type ATPase N-terminal" evidence="10">
    <location>
        <begin position="1"/>
        <end position="65"/>
    </location>
</feature>
<evidence type="ECO:0000256" key="3">
    <source>
        <dbReference type="ARBA" id="ARBA00022741"/>
    </source>
</evidence>
<feature type="transmembrane region" description="Helical" evidence="9">
    <location>
        <begin position="745"/>
        <end position="765"/>
    </location>
</feature>
<dbReference type="InterPro" id="IPR023214">
    <property type="entry name" value="HAD_sf"/>
</dbReference>
<comment type="catalytic activity">
    <reaction evidence="8">
        <text>ATP + H2O = ADP + phosphate + H(+)</text>
        <dbReference type="Rhea" id="RHEA:13065"/>
        <dbReference type="ChEBI" id="CHEBI:15377"/>
        <dbReference type="ChEBI" id="CHEBI:15378"/>
        <dbReference type="ChEBI" id="CHEBI:30616"/>
        <dbReference type="ChEBI" id="CHEBI:43474"/>
        <dbReference type="ChEBI" id="CHEBI:456216"/>
    </reaction>
</comment>
<evidence type="ECO:0000256" key="5">
    <source>
        <dbReference type="ARBA" id="ARBA00022967"/>
    </source>
</evidence>
<dbReference type="Pfam" id="PF00689">
    <property type="entry name" value="Cation_ATPase_C"/>
    <property type="match status" value="1"/>
</dbReference>
<dbReference type="InterPro" id="IPR044492">
    <property type="entry name" value="P_typ_ATPase_HD_dom"/>
</dbReference>
<accession>A0A8J4DYR5</accession>
<comment type="caution">
    <text evidence="11">The sequence shown here is derived from an EMBL/GenBank/DDBJ whole genome shotgun (WGS) entry which is preliminary data.</text>
</comment>
<gene>
    <name evidence="11" type="ORF">Vau01_022340</name>
</gene>
<evidence type="ECO:0000256" key="2">
    <source>
        <dbReference type="ARBA" id="ARBA00022692"/>
    </source>
</evidence>
<dbReference type="SFLD" id="SFLDF00027">
    <property type="entry name" value="p-type_atpase"/>
    <property type="match status" value="1"/>
</dbReference>
<dbReference type="InterPro" id="IPR006068">
    <property type="entry name" value="ATPase_P-typ_cation-transptr_C"/>
</dbReference>
<dbReference type="SFLD" id="SFLDS00003">
    <property type="entry name" value="Haloacid_Dehalogenase"/>
    <property type="match status" value="1"/>
</dbReference>
<dbReference type="SUPFAM" id="SSF56784">
    <property type="entry name" value="HAD-like"/>
    <property type="match status" value="1"/>
</dbReference>
<dbReference type="Pfam" id="PF13246">
    <property type="entry name" value="Cation_ATPase"/>
    <property type="match status" value="1"/>
</dbReference>
<evidence type="ECO:0000313" key="11">
    <source>
        <dbReference type="EMBL" id="GIJ54718.1"/>
    </source>
</evidence>
<dbReference type="PRINTS" id="PR00120">
    <property type="entry name" value="HATPASE"/>
</dbReference>
<name>A0A8J4DYR5_9ACTN</name>
<dbReference type="GO" id="GO:0005524">
    <property type="term" value="F:ATP binding"/>
    <property type="evidence" value="ECO:0007669"/>
    <property type="project" value="UniProtKB-KW"/>
</dbReference>
<feature type="transmembrane region" description="Helical" evidence="9">
    <location>
        <begin position="675"/>
        <end position="696"/>
    </location>
</feature>
<dbReference type="PANTHER" id="PTHR42861">
    <property type="entry name" value="CALCIUM-TRANSPORTING ATPASE"/>
    <property type="match status" value="1"/>
</dbReference>
<dbReference type="InterPro" id="IPR023299">
    <property type="entry name" value="ATPase_P-typ_cyto_dom_N"/>
</dbReference>
<dbReference type="InterPro" id="IPR023298">
    <property type="entry name" value="ATPase_P-typ_TM_dom_sf"/>
</dbReference>
<feature type="transmembrane region" description="Helical" evidence="9">
    <location>
        <begin position="717"/>
        <end position="739"/>
    </location>
</feature>
<evidence type="ECO:0000313" key="12">
    <source>
        <dbReference type="Proteomes" id="UP000612585"/>
    </source>
</evidence>
<dbReference type="Proteomes" id="UP000612585">
    <property type="component" value="Unassembled WGS sequence"/>
</dbReference>
<feature type="transmembrane region" description="Helical" evidence="9">
    <location>
        <begin position="251"/>
        <end position="276"/>
    </location>
</feature>
<dbReference type="InterPro" id="IPR004014">
    <property type="entry name" value="ATPase_P-typ_cation-transptr_N"/>
</dbReference>
<feature type="transmembrane region" description="Helical" evidence="9">
    <location>
        <begin position="804"/>
        <end position="826"/>
    </location>
</feature>
<sequence length="838" mass="86376">MATTSPATRNGLSTAEAAARRVETGPNVLPEPAPPRLAARVGRQVRDPLILVLLAAMAVTAALRDVADLVVIGLVIVLNTTVGVVQEVRADRAVAALRRLAAPTARVVRDGSPVVLPAAELVPGDLIQVQAGDVVPADATLTEAVRLTVDESALTGESVPVRKNAEPSTVDELAAGTVVATGRGAAVVVRTGPDSALGRIAALVAATPHRSTPLQRRLAGLGRTLAVATVVLSLVVLVSGLLRGLPLADMVLAAVSLTVAAVPESLPAVVTVALALGARRMARRHAIVRRLPAVETLGSVTVIAADKTGTLTEGAMSVERVVLPDGTTETLTGTGYEPVPVVDRPSLSGVGLAMLLCNDADLAAPHGDDGRWSAVGDLMEAALITAAARCAVPPETRNAYPRVAEIPFDDTRLRMTTVHARPDGGFLVASKGAPERMLAADGPLRISPEVRNRMRATAHELGADGYRVLAVATRRTDGIPHDPERDLDLLGLVALIDPVRAEAGPAVAEIGRAGIRLMLVTGDHPATAATIAGRVGLPAQRVITGDRLPEGPLPAAQVFARIRPEQKLSIVRALQQAGEVVAMTGDGVNDAPALRAADIGVAMGRGGTEAARQAGDLVLADDNIATVAAAVEEGRRIYTNIRRFLTYALSGGLAEVAVMLIGPFLGLAVPLLPAQILWINMLTHGLPGVALGAEPAERAAMDRPPRTPDEAILGDGLAGRVLVTGSMITAVALTAATVAQANGRPWQSVLFTVLGLAQLGVALAIRRQGRRNHSLDLAVASSLILQLGGVWLEPLRSLLGTATLSLTDVALCAVAAAVPGLAIVVYTRFAAAPLRSAE</sequence>
<dbReference type="Gene3D" id="2.70.150.10">
    <property type="entry name" value="Calcium-transporting ATPase, cytoplasmic transduction domain A"/>
    <property type="match status" value="1"/>
</dbReference>
<feature type="transmembrane region" description="Helical" evidence="9">
    <location>
        <begin position="774"/>
        <end position="792"/>
    </location>
</feature>
<keyword evidence="2 9" id="KW-0812">Transmembrane</keyword>
<keyword evidence="12" id="KW-1185">Reference proteome</keyword>
<feature type="transmembrane region" description="Helical" evidence="9">
    <location>
        <begin position="225"/>
        <end position="245"/>
    </location>
</feature>
<dbReference type="Gene3D" id="3.40.50.1000">
    <property type="entry name" value="HAD superfamily/HAD-like"/>
    <property type="match status" value="1"/>
</dbReference>